<evidence type="ECO:0000259" key="1">
    <source>
        <dbReference type="Pfam" id="PF01408"/>
    </source>
</evidence>
<dbReference type="InterPro" id="IPR000683">
    <property type="entry name" value="Gfo/Idh/MocA-like_OxRdtase_N"/>
</dbReference>
<dbReference type="KEGG" id="svp:Pan189_38560"/>
<evidence type="ECO:0000313" key="4">
    <source>
        <dbReference type="Proteomes" id="UP000317318"/>
    </source>
</evidence>
<dbReference type="PANTHER" id="PTHR43377:SF1">
    <property type="entry name" value="BILIVERDIN REDUCTASE A"/>
    <property type="match status" value="1"/>
</dbReference>
<dbReference type="Gene3D" id="3.40.50.720">
    <property type="entry name" value="NAD(P)-binding Rossmann-like Domain"/>
    <property type="match status" value="1"/>
</dbReference>
<protein>
    <submittedName>
        <fullName evidence="3">Dehydrogenase</fullName>
        <ecNumber evidence="3">1.1.1.312</ecNumber>
    </submittedName>
</protein>
<feature type="domain" description="GFO/IDH/MocA-like oxidoreductase" evidence="2">
    <location>
        <begin position="163"/>
        <end position="229"/>
    </location>
</feature>
<dbReference type="SUPFAM" id="SSF51735">
    <property type="entry name" value="NAD(P)-binding Rossmann-fold domains"/>
    <property type="match status" value="1"/>
</dbReference>
<dbReference type="Gene3D" id="3.30.360.10">
    <property type="entry name" value="Dihydrodipicolinate Reductase, domain 2"/>
    <property type="match status" value="1"/>
</dbReference>
<dbReference type="SUPFAM" id="SSF55347">
    <property type="entry name" value="Glyceraldehyde-3-phosphate dehydrogenase-like, C-terminal domain"/>
    <property type="match status" value="1"/>
</dbReference>
<dbReference type="PANTHER" id="PTHR43377">
    <property type="entry name" value="BILIVERDIN REDUCTASE A"/>
    <property type="match status" value="1"/>
</dbReference>
<dbReference type="EC" id="1.1.1.312" evidence="3"/>
<gene>
    <name evidence="3" type="ORF">Pan189_38560</name>
</gene>
<sequence length="370" mass="39133">MADGATVKLEGEPLNVAVIGVGALGRHHARILSGIKGVNLVAVADANAQQAKKIADLAPCGWTTDYRELVGRVDAVVIATPTFAHRSVGTEFLSRKIPTLIEKPLASQLEDARVLCEVADTHNTVLQVGHVERFNPAYQTVQQHAGDVKYLKAERFSPFAFRSTDIGVVHDLMIHDIDLTLGLVDADVASVEAFGVSILGSHEDAVQARIKFENGCIADLSVNRVNPSPSRAIQTWSPQACVAADLTSRDVTVFRPSEALLAGNGPLAKARRPGADIDQLKADLFGIDLGVETPEVSGADALTAELAAFVDCARTGTRPIVSGTEATKALAIADRVLQEVAAHQWDGRANGAVGPLAWFNAPATPVRKAA</sequence>
<dbReference type="GO" id="GO:0000166">
    <property type="term" value="F:nucleotide binding"/>
    <property type="evidence" value="ECO:0007669"/>
    <property type="project" value="InterPro"/>
</dbReference>
<dbReference type="Pfam" id="PF22725">
    <property type="entry name" value="GFO_IDH_MocA_C3"/>
    <property type="match status" value="1"/>
</dbReference>
<dbReference type="OrthoDB" id="9815825at2"/>
<dbReference type="EMBL" id="CP036268">
    <property type="protein sequence ID" value="QDT39448.1"/>
    <property type="molecule type" value="Genomic_DNA"/>
</dbReference>
<dbReference type="InterPro" id="IPR036291">
    <property type="entry name" value="NAD(P)-bd_dom_sf"/>
</dbReference>
<keyword evidence="3" id="KW-0560">Oxidoreductase</keyword>
<dbReference type="Proteomes" id="UP000317318">
    <property type="component" value="Chromosome"/>
</dbReference>
<dbReference type="InterPro" id="IPR055170">
    <property type="entry name" value="GFO_IDH_MocA-like_dom"/>
</dbReference>
<evidence type="ECO:0000259" key="2">
    <source>
        <dbReference type="Pfam" id="PF22725"/>
    </source>
</evidence>
<feature type="domain" description="Gfo/Idh/MocA-like oxidoreductase N-terminal" evidence="1">
    <location>
        <begin position="14"/>
        <end position="130"/>
    </location>
</feature>
<reference evidence="3 4" key="1">
    <citation type="submission" date="2019-02" db="EMBL/GenBank/DDBJ databases">
        <title>Deep-cultivation of Planctomycetes and their phenomic and genomic characterization uncovers novel biology.</title>
        <authorList>
            <person name="Wiegand S."/>
            <person name="Jogler M."/>
            <person name="Boedeker C."/>
            <person name="Pinto D."/>
            <person name="Vollmers J."/>
            <person name="Rivas-Marin E."/>
            <person name="Kohn T."/>
            <person name="Peeters S.H."/>
            <person name="Heuer A."/>
            <person name="Rast P."/>
            <person name="Oberbeckmann S."/>
            <person name="Bunk B."/>
            <person name="Jeske O."/>
            <person name="Meyerdierks A."/>
            <person name="Storesund J.E."/>
            <person name="Kallscheuer N."/>
            <person name="Luecker S."/>
            <person name="Lage O.M."/>
            <person name="Pohl T."/>
            <person name="Merkel B.J."/>
            <person name="Hornburger P."/>
            <person name="Mueller R.-W."/>
            <person name="Bruemmer F."/>
            <person name="Labrenz M."/>
            <person name="Spormann A.M."/>
            <person name="Op den Camp H."/>
            <person name="Overmann J."/>
            <person name="Amann R."/>
            <person name="Jetten M.S.M."/>
            <person name="Mascher T."/>
            <person name="Medema M.H."/>
            <person name="Devos D.P."/>
            <person name="Kaster A.-K."/>
            <person name="Ovreas L."/>
            <person name="Rohde M."/>
            <person name="Galperin M.Y."/>
            <person name="Jogler C."/>
        </authorList>
    </citation>
    <scope>NUCLEOTIDE SEQUENCE [LARGE SCALE GENOMIC DNA]</scope>
    <source>
        <strain evidence="3 4">Pan189</strain>
    </source>
</reference>
<dbReference type="GO" id="GO:0050606">
    <property type="term" value="F:4-carboxy-2-hydroxymuconate semialdehyde hemiacetal dehydrogenase activity"/>
    <property type="evidence" value="ECO:0007669"/>
    <property type="project" value="UniProtKB-EC"/>
</dbReference>
<organism evidence="3 4">
    <name type="scientific">Stratiformator vulcanicus</name>
    <dbReference type="NCBI Taxonomy" id="2527980"/>
    <lineage>
        <taxon>Bacteria</taxon>
        <taxon>Pseudomonadati</taxon>
        <taxon>Planctomycetota</taxon>
        <taxon>Planctomycetia</taxon>
        <taxon>Planctomycetales</taxon>
        <taxon>Planctomycetaceae</taxon>
        <taxon>Stratiformator</taxon>
    </lineage>
</organism>
<proteinExistence type="predicted"/>
<keyword evidence="4" id="KW-1185">Reference proteome</keyword>
<name>A0A517R6E3_9PLAN</name>
<dbReference type="InterPro" id="IPR051450">
    <property type="entry name" value="Gfo/Idh/MocA_Oxidoreductases"/>
</dbReference>
<dbReference type="Pfam" id="PF01408">
    <property type="entry name" value="GFO_IDH_MocA"/>
    <property type="match status" value="1"/>
</dbReference>
<dbReference type="RefSeq" id="WP_145365583.1">
    <property type="nucleotide sequence ID" value="NZ_CP036268.1"/>
</dbReference>
<accession>A0A517R6E3</accession>
<dbReference type="AlphaFoldDB" id="A0A517R6E3"/>
<evidence type="ECO:0000313" key="3">
    <source>
        <dbReference type="EMBL" id="QDT39448.1"/>
    </source>
</evidence>